<organism evidence="1 2">
    <name type="scientific">Cuscuta europaea</name>
    <name type="common">European dodder</name>
    <dbReference type="NCBI Taxonomy" id="41803"/>
    <lineage>
        <taxon>Eukaryota</taxon>
        <taxon>Viridiplantae</taxon>
        <taxon>Streptophyta</taxon>
        <taxon>Embryophyta</taxon>
        <taxon>Tracheophyta</taxon>
        <taxon>Spermatophyta</taxon>
        <taxon>Magnoliopsida</taxon>
        <taxon>eudicotyledons</taxon>
        <taxon>Gunneridae</taxon>
        <taxon>Pentapetalae</taxon>
        <taxon>asterids</taxon>
        <taxon>lamiids</taxon>
        <taxon>Solanales</taxon>
        <taxon>Convolvulaceae</taxon>
        <taxon>Cuscuteae</taxon>
        <taxon>Cuscuta</taxon>
        <taxon>Cuscuta subgen. Cuscuta</taxon>
    </lineage>
</organism>
<protein>
    <submittedName>
        <fullName evidence="1">Uncharacterized protein</fullName>
    </submittedName>
</protein>
<dbReference type="Proteomes" id="UP001152484">
    <property type="component" value="Unassembled WGS sequence"/>
</dbReference>
<dbReference type="EMBL" id="CAMAPE010000011">
    <property type="protein sequence ID" value="CAH9079821.1"/>
    <property type="molecule type" value="Genomic_DNA"/>
</dbReference>
<evidence type="ECO:0000313" key="1">
    <source>
        <dbReference type="EMBL" id="CAH9079821.1"/>
    </source>
</evidence>
<dbReference type="OrthoDB" id="1322823at2759"/>
<name>A0A9P0YWR8_CUSEU</name>
<comment type="caution">
    <text evidence="1">The sequence shown here is derived from an EMBL/GenBank/DDBJ whole genome shotgun (WGS) entry which is preliminary data.</text>
</comment>
<sequence length="42" mass="4608">MRGWKVVLSPRTDLEAKTTGSPENNLLGVICVDMGFVMIKPC</sequence>
<keyword evidence="2" id="KW-1185">Reference proteome</keyword>
<reference evidence="1" key="1">
    <citation type="submission" date="2022-07" db="EMBL/GenBank/DDBJ databases">
        <authorList>
            <person name="Macas J."/>
            <person name="Novak P."/>
            <person name="Neumann P."/>
        </authorList>
    </citation>
    <scope>NUCLEOTIDE SEQUENCE</scope>
</reference>
<gene>
    <name evidence="1" type="ORF">CEURO_LOCUS7247</name>
</gene>
<evidence type="ECO:0000313" key="2">
    <source>
        <dbReference type="Proteomes" id="UP001152484"/>
    </source>
</evidence>
<accession>A0A9P0YWR8</accession>
<proteinExistence type="predicted"/>
<dbReference type="AlphaFoldDB" id="A0A9P0YWR8"/>